<keyword evidence="3" id="KW-1185">Reference proteome</keyword>
<dbReference type="Pfam" id="PF01872">
    <property type="entry name" value="RibD_C"/>
    <property type="match status" value="1"/>
</dbReference>
<dbReference type="Proteomes" id="UP000198716">
    <property type="component" value="Unassembled WGS sequence"/>
</dbReference>
<evidence type="ECO:0000259" key="1">
    <source>
        <dbReference type="Pfam" id="PF01872"/>
    </source>
</evidence>
<gene>
    <name evidence="2" type="ORF">SAMN04487819_105295</name>
</gene>
<dbReference type="GO" id="GO:0008703">
    <property type="term" value="F:5-amino-6-(5-phosphoribosylamino)uracil reductase activity"/>
    <property type="evidence" value="ECO:0007669"/>
    <property type="project" value="InterPro"/>
</dbReference>
<protein>
    <submittedName>
        <fullName evidence="2">Dihydrofolate reductase</fullName>
    </submittedName>
</protein>
<evidence type="ECO:0000313" key="3">
    <source>
        <dbReference type="Proteomes" id="UP000198716"/>
    </source>
</evidence>
<dbReference type="InterPro" id="IPR050765">
    <property type="entry name" value="Riboflavin_Biosynth_HTPR"/>
</dbReference>
<dbReference type="InterPro" id="IPR024072">
    <property type="entry name" value="DHFR-like_dom_sf"/>
</dbReference>
<dbReference type="PANTHER" id="PTHR38011:SF11">
    <property type="entry name" value="2,5-DIAMINO-6-RIBOSYLAMINO-4(3H)-PYRIMIDINONE 5'-PHOSPHATE REDUCTASE"/>
    <property type="match status" value="1"/>
</dbReference>
<accession>A0A1I1WIC9</accession>
<dbReference type="InterPro" id="IPR002734">
    <property type="entry name" value="RibDG_C"/>
</dbReference>
<reference evidence="3" key="1">
    <citation type="submission" date="2016-10" db="EMBL/GenBank/DDBJ databases">
        <authorList>
            <person name="Varghese N."/>
            <person name="Submissions S."/>
        </authorList>
    </citation>
    <scope>NUCLEOTIDE SEQUENCE [LARGE SCALE GENOMIC DNA]</scope>
    <source>
        <strain evidence="3">DSM 45004</strain>
    </source>
</reference>
<dbReference type="PANTHER" id="PTHR38011">
    <property type="entry name" value="DIHYDROFOLATE REDUCTASE FAMILY PROTEIN (AFU_ORTHOLOGUE AFUA_8G06820)"/>
    <property type="match status" value="1"/>
</dbReference>
<dbReference type="AlphaFoldDB" id="A0A1I1WIC9"/>
<sequence length="218" mass="23750">MRQAIAAAVIAGSARVHDVPGKVRLRQLTYFVAATIDGFIAGPDGSDPSGPDGFFVAEGGHMEAIFADYPDIIPAPVRTALNTHPANKVFDTVVEGRGSYEVGLRAGVTNAYPHLRHYVFSRTMTQAPDPGVEIVSTDPVETVRELKREDGKRIWLCGGARLAATLRPEIDELIVKLHPVVAGAGIPLFDGEFSPRRFTLSETQRYDSGVLHLTYRKR</sequence>
<dbReference type="SUPFAM" id="SSF53597">
    <property type="entry name" value="Dihydrofolate reductase-like"/>
    <property type="match status" value="1"/>
</dbReference>
<dbReference type="GO" id="GO:0009231">
    <property type="term" value="P:riboflavin biosynthetic process"/>
    <property type="evidence" value="ECO:0007669"/>
    <property type="project" value="InterPro"/>
</dbReference>
<dbReference type="EMBL" id="FOMZ01000005">
    <property type="protein sequence ID" value="SFD94906.1"/>
    <property type="molecule type" value="Genomic_DNA"/>
</dbReference>
<evidence type="ECO:0000313" key="2">
    <source>
        <dbReference type="EMBL" id="SFD94906.1"/>
    </source>
</evidence>
<feature type="domain" description="Bacterial bifunctional deaminase-reductase C-terminal" evidence="1">
    <location>
        <begin position="28"/>
        <end position="211"/>
    </location>
</feature>
<dbReference type="Gene3D" id="3.40.430.10">
    <property type="entry name" value="Dihydrofolate Reductase, subunit A"/>
    <property type="match status" value="1"/>
</dbReference>
<organism evidence="2 3">
    <name type="scientific">Actinopolyspora alba</name>
    <dbReference type="NCBI Taxonomy" id="673379"/>
    <lineage>
        <taxon>Bacteria</taxon>
        <taxon>Bacillati</taxon>
        <taxon>Actinomycetota</taxon>
        <taxon>Actinomycetes</taxon>
        <taxon>Actinopolysporales</taxon>
        <taxon>Actinopolysporaceae</taxon>
        <taxon>Actinopolyspora</taxon>
        <taxon>Actinopolyspora alba group</taxon>
    </lineage>
</organism>
<name>A0A1I1WIC9_9ACTN</name>
<proteinExistence type="predicted"/>